<evidence type="ECO:0000313" key="4">
    <source>
        <dbReference type="Proteomes" id="UP000734218"/>
    </source>
</evidence>
<evidence type="ECO:0000259" key="2">
    <source>
        <dbReference type="Pfam" id="PF03413"/>
    </source>
</evidence>
<name>A0ABX0XP30_9SPHN</name>
<dbReference type="RefSeq" id="WP_167954524.1">
    <property type="nucleotide sequence ID" value="NZ_JAATJE010000002.1"/>
</dbReference>
<accession>A0ABX0XP30</accession>
<dbReference type="Proteomes" id="UP000734218">
    <property type="component" value="Unassembled WGS sequence"/>
</dbReference>
<proteinExistence type="predicted"/>
<dbReference type="PANTHER" id="PTHR34219">
    <property type="entry name" value="IRON-REGULATED INNER MEMBRANE PROTEIN-RELATED"/>
    <property type="match status" value="1"/>
</dbReference>
<feature type="domain" description="PepSY" evidence="2">
    <location>
        <begin position="102"/>
        <end position="164"/>
    </location>
</feature>
<keyword evidence="4" id="KW-1185">Reference proteome</keyword>
<sequence length="224" mass="24642">MSVRGTLGRIHLWLGWIVGVPLLLWTATGLFMVARPIEEVRGTALRRDPPPFVTGAAVVPAAGPLRALQVEVGPAGPYWVATRADGSVARARMEDGSLLPPVSAQEARVIAAARYVPASPIVRVLRHAAEDAPIDLRQPRPSWQVRFEDGTNLYVDADSGRVLALRTRQWRWFDLMWGLHIMDVQSREDTSHPILIGFAAVSLVGVLIGIILMPMAARRKRQGR</sequence>
<dbReference type="Pfam" id="PF03929">
    <property type="entry name" value="PepSY_TM"/>
    <property type="match status" value="1"/>
</dbReference>
<comment type="caution">
    <text evidence="3">The sequence shown here is derived from an EMBL/GenBank/DDBJ whole genome shotgun (WGS) entry which is preliminary data.</text>
</comment>
<dbReference type="InterPro" id="IPR025711">
    <property type="entry name" value="PepSY"/>
</dbReference>
<keyword evidence="1" id="KW-0812">Transmembrane</keyword>
<evidence type="ECO:0000313" key="3">
    <source>
        <dbReference type="EMBL" id="NJC34446.1"/>
    </source>
</evidence>
<evidence type="ECO:0000256" key="1">
    <source>
        <dbReference type="SAM" id="Phobius"/>
    </source>
</evidence>
<protein>
    <recommendedName>
        <fullName evidence="2">PepSY domain-containing protein</fullName>
    </recommendedName>
</protein>
<dbReference type="Pfam" id="PF03413">
    <property type="entry name" value="PepSY"/>
    <property type="match status" value="1"/>
</dbReference>
<dbReference type="InterPro" id="IPR005625">
    <property type="entry name" value="PepSY-ass_TM"/>
</dbReference>
<reference evidence="3 4" key="1">
    <citation type="submission" date="2020-03" db="EMBL/GenBank/DDBJ databases">
        <title>Genomic Encyclopedia of Type Strains, Phase IV (KMG-IV): sequencing the most valuable type-strain genomes for metagenomic binning, comparative biology and taxonomic classification.</title>
        <authorList>
            <person name="Goeker M."/>
        </authorList>
    </citation>
    <scope>NUCLEOTIDE SEQUENCE [LARGE SCALE GENOMIC DNA]</scope>
    <source>
        <strain evidence="3 4">DSM 27651</strain>
    </source>
</reference>
<feature type="transmembrane region" description="Helical" evidence="1">
    <location>
        <begin position="12"/>
        <end position="34"/>
    </location>
</feature>
<gene>
    <name evidence="3" type="ORF">GGR88_001960</name>
</gene>
<keyword evidence="1" id="KW-1133">Transmembrane helix</keyword>
<feature type="transmembrane region" description="Helical" evidence="1">
    <location>
        <begin position="194"/>
        <end position="217"/>
    </location>
</feature>
<dbReference type="EMBL" id="JAATJE010000002">
    <property type="protein sequence ID" value="NJC34446.1"/>
    <property type="molecule type" value="Genomic_DNA"/>
</dbReference>
<organism evidence="3 4">
    <name type="scientific">Sphingomonas jejuensis</name>
    <dbReference type="NCBI Taxonomy" id="904715"/>
    <lineage>
        <taxon>Bacteria</taxon>
        <taxon>Pseudomonadati</taxon>
        <taxon>Pseudomonadota</taxon>
        <taxon>Alphaproteobacteria</taxon>
        <taxon>Sphingomonadales</taxon>
        <taxon>Sphingomonadaceae</taxon>
        <taxon>Sphingomonas</taxon>
    </lineage>
</organism>
<keyword evidence="1" id="KW-0472">Membrane</keyword>
<dbReference type="PANTHER" id="PTHR34219:SF3">
    <property type="entry name" value="BLL7967 PROTEIN"/>
    <property type="match status" value="1"/>
</dbReference>